<reference evidence="1" key="1">
    <citation type="journal article" date="2021" name="Proc. Natl. Acad. Sci. U.S.A.">
        <title>A Catalog of Tens of Thousands of Viruses from Human Metagenomes Reveals Hidden Associations with Chronic Diseases.</title>
        <authorList>
            <person name="Tisza M.J."/>
            <person name="Buck C.B."/>
        </authorList>
    </citation>
    <scope>NUCLEOTIDE SEQUENCE</scope>
    <source>
        <strain evidence="1">CtUL28</strain>
    </source>
</reference>
<proteinExistence type="predicted"/>
<evidence type="ECO:0000313" key="1">
    <source>
        <dbReference type="EMBL" id="DAD86239.1"/>
    </source>
</evidence>
<sequence length="147" mass="16513">MEGDSEMEVSIANPTLTYLSIYDATGERVTSFVTGVHGDTVEELQAKAEAEYPDKIHVVQDALTYNKALQGDLLYKDGEYQARPEPTEDEKRETALAALDSEYSTKISEVESEMAKAKAIEDEDYYSDLKAEREELVAEYTKKRGEI</sequence>
<organism evidence="1">
    <name type="scientific">Caudovirales sp. ctUL28</name>
    <dbReference type="NCBI Taxonomy" id="2826778"/>
    <lineage>
        <taxon>Viruses</taxon>
        <taxon>Duplodnaviria</taxon>
        <taxon>Heunggongvirae</taxon>
        <taxon>Uroviricota</taxon>
        <taxon>Caudoviricetes</taxon>
    </lineage>
</organism>
<accession>A0A8S5MVW5</accession>
<name>A0A8S5MVW5_9CAUD</name>
<protein>
    <submittedName>
        <fullName evidence="1">Uncharacterized protein</fullName>
    </submittedName>
</protein>
<dbReference type="EMBL" id="BK014996">
    <property type="protein sequence ID" value="DAD86239.1"/>
    <property type="molecule type" value="Genomic_DNA"/>
</dbReference>